<reference evidence="3 4" key="1">
    <citation type="submission" date="2024-02" db="EMBL/GenBank/DDBJ databases">
        <authorList>
            <person name="Daric V."/>
            <person name="Darras S."/>
        </authorList>
    </citation>
    <scope>NUCLEOTIDE SEQUENCE [LARGE SCALE GENOMIC DNA]</scope>
</reference>
<evidence type="ECO:0000259" key="1">
    <source>
        <dbReference type="Pfam" id="PF03372"/>
    </source>
</evidence>
<sequence length="635" mass="72945">MKRFFQTNVRFSQVFGLLRTFQRQKIFRFQYLGKLLKWCKIDPKMARVVKVNVAPDDSIFTIALHNNRNRREFNRPIDEELERTVSRMISTLNPKKKKPPKKLQKVEGAESVHDEVMANPKISLLDAEEKEISLNCLSIEAWKQTKFLLINDDHYPVLYNPPIISQIKLSSVPLAGMTMYPRLQFRHSTANESKFTWYRTVHKDFSNLVETDNATECAHHDMNLENSSEWNEVGQSQTYTPSVDDIGHRIGLSVTPGNEKYQANKSHCGVQCGKTVSGSVKAGPNMCIFDERHKLINGRCPNDSVRVVCYNILADCYAETDTAKTLLFPYCSNEFMKIDYRIQLLQKELYGYHSDIIFLQEVDRFVFEDYLSPTMSLQNYASIFGNKQQTNEGGSIFYSRDKFRLVSVENKVLRESLQQDDIHDLVGQLLKNNNTFYHRVISRGSCVLVAVLQSVQFPERYLVVANTHLYFHPQAQHIRLIQMEVILNIVNKKVNELQSADRSRNVSYMVCGDLNSKPRTGLVEYMLTGRIPANHADWYSGGIETYHGTDICLSHDMKFISACGIPRYTNYVAGFSGCLDYIFINPEQFEVEKVLPQPDHKLVISETALPSSICSSDHIAQVVDLRWLPCEGRHS</sequence>
<gene>
    <name evidence="3" type="ORF">CVLEPA_LOCUS4756</name>
</gene>
<proteinExistence type="predicted"/>
<accession>A0ABP0F8N6</accession>
<evidence type="ECO:0008006" key="5">
    <source>
        <dbReference type="Google" id="ProtNLM"/>
    </source>
</evidence>
<feature type="domain" description="Endonuclease/exonuclease/phosphatase" evidence="1">
    <location>
        <begin position="339"/>
        <end position="618"/>
    </location>
</feature>
<organism evidence="3 4">
    <name type="scientific">Clavelina lepadiformis</name>
    <name type="common">Light-bulb sea squirt</name>
    <name type="synonym">Ascidia lepadiformis</name>
    <dbReference type="NCBI Taxonomy" id="159417"/>
    <lineage>
        <taxon>Eukaryota</taxon>
        <taxon>Metazoa</taxon>
        <taxon>Chordata</taxon>
        <taxon>Tunicata</taxon>
        <taxon>Ascidiacea</taxon>
        <taxon>Aplousobranchia</taxon>
        <taxon>Clavelinidae</taxon>
        <taxon>Clavelina</taxon>
    </lineage>
</organism>
<dbReference type="Pfam" id="PF03372">
    <property type="entry name" value="Exo_endo_phos"/>
    <property type="match status" value="1"/>
</dbReference>
<evidence type="ECO:0000313" key="3">
    <source>
        <dbReference type="EMBL" id="CAK8675141.1"/>
    </source>
</evidence>
<dbReference type="Proteomes" id="UP001642483">
    <property type="component" value="Unassembled WGS sequence"/>
</dbReference>
<dbReference type="PANTHER" id="PTHR12121">
    <property type="entry name" value="CARBON CATABOLITE REPRESSOR PROTEIN 4"/>
    <property type="match status" value="1"/>
</dbReference>
<dbReference type="Gene3D" id="3.60.10.10">
    <property type="entry name" value="Endonuclease/exonuclease/phosphatase"/>
    <property type="match status" value="1"/>
</dbReference>
<dbReference type="SUPFAM" id="SSF56219">
    <property type="entry name" value="DNase I-like"/>
    <property type="match status" value="1"/>
</dbReference>
<evidence type="ECO:0000259" key="2">
    <source>
        <dbReference type="Pfam" id="PF21171"/>
    </source>
</evidence>
<comment type="caution">
    <text evidence="3">The sequence shown here is derived from an EMBL/GenBank/DDBJ whole genome shotgun (WGS) entry which is preliminary data.</text>
</comment>
<dbReference type="Pfam" id="PF21171">
    <property type="entry name" value="PDE12-like_N"/>
    <property type="match status" value="1"/>
</dbReference>
<evidence type="ECO:0000313" key="4">
    <source>
        <dbReference type="Proteomes" id="UP001642483"/>
    </source>
</evidence>
<name>A0ABP0F8N6_CLALP</name>
<dbReference type="InterPro" id="IPR050410">
    <property type="entry name" value="CCR4/nocturin_mRNA_transcr"/>
</dbReference>
<dbReference type="InterPro" id="IPR048821">
    <property type="entry name" value="PDE12-like_N"/>
</dbReference>
<dbReference type="PANTHER" id="PTHR12121:SF37">
    <property type="entry name" value="2',5'-PHOSPHODIESTERASE 12"/>
    <property type="match status" value="1"/>
</dbReference>
<dbReference type="InterPro" id="IPR036691">
    <property type="entry name" value="Endo/exonu/phosph_ase_sf"/>
</dbReference>
<dbReference type="EMBL" id="CAWYQH010000013">
    <property type="protein sequence ID" value="CAK8675141.1"/>
    <property type="molecule type" value="Genomic_DNA"/>
</dbReference>
<keyword evidence="4" id="KW-1185">Reference proteome</keyword>
<protein>
    <recommendedName>
        <fullName evidence="5">2',5'-phosphodiesterase 12</fullName>
    </recommendedName>
</protein>
<feature type="domain" description="2',5'-phosphodiesterase 12-like N-terminal" evidence="2">
    <location>
        <begin position="161"/>
        <end position="262"/>
    </location>
</feature>
<dbReference type="InterPro" id="IPR005135">
    <property type="entry name" value="Endo/exonuclease/phosphatase"/>
</dbReference>